<dbReference type="PANTHER" id="PTHR12147">
    <property type="entry name" value="METALLOPEPTIDASE M28 FAMILY MEMBER"/>
    <property type="match status" value="1"/>
</dbReference>
<feature type="transmembrane region" description="Helical" evidence="17">
    <location>
        <begin position="682"/>
        <end position="708"/>
    </location>
</feature>
<feature type="transmembrane region" description="Helical" evidence="17">
    <location>
        <begin position="485"/>
        <end position="506"/>
    </location>
</feature>
<dbReference type="InterPro" id="IPR045175">
    <property type="entry name" value="M28_fam"/>
</dbReference>
<keyword evidence="5" id="KW-0926">Vacuole</keyword>
<feature type="transmembrane region" description="Helical" evidence="17">
    <location>
        <begin position="518"/>
        <end position="537"/>
    </location>
</feature>
<evidence type="ECO:0000256" key="11">
    <source>
        <dbReference type="ARBA" id="ARBA00022989"/>
    </source>
</evidence>
<dbReference type="GO" id="GO:0005774">
    <property type="term" value="C:vacuolar membrane"/>
    <property type="evidence" value="ECO:0007669"/>
    <property type="project" value="UniProtKB-SubCell"/>
</dbReference>
<dbReference type="PANTHER" id="PTHR12147:SF58">
    <property type="entry name" value="VACUOLAR MEMBRANE PROTEASE"/>
    <property type="match status" value="1"/>
</dbReference>
<feature type="transmembrane region" description="Helical" evidence="17">
    <location>
        <begin position="748"/>
        <end position="769"/>
    </location>
</feature>
<keyword evidence="10 15" id="KW-0862">Zinc</keyword>
<reference evidence="21" key="1">
    <citation type="submission" date="2021-03" db="EMBL/GenBank/DDBJ databases">
        <authorList>
            <person name="Tagirdzhanova G."/>
        </authorList>
    </citation>
    <scope>NUCLEOTIDE SEQUENCE</scope>
</reference>
<evidence type="ECO:0000256" key="2">
    <source>
        <dbReference type="ARBA" id="ARBA00003273"/>
    </source>
</evidence>
<dbReference type="EMBL" id="CAJPDT010000016">
    <property type="protein sequence ID" value="CAF9916310.1"/>
    <property type="molecule type" value="Genomic_DNA"/>
</dbReference>
<evidence type="ECO:0000256" key="12">
    <source>
        <dbReference type="ARBA" id="ARBA00023049"/>
    </source>
</evidence>
<dbReference type="OrthoDB" id="76293at2759"/>
<name>A0A8H3IHZ3_9LECA</name>
<comment type="function">
    <text evidence="2">May be involved in vacuolar sorting and osmoregulation.</text>
</comment>
<evidence type="ECO:0000256" key="10">
    <source>
        <dbReference type="ARBA" id="ARBA00022833"/>
    </source>
</evidence>
<dbReference type="GO" id="GO:0006508">
    <property type="term" value="P:proteolysis"/>
    <property type="evidence" value="ECO:0007669"/>
    <property type="project" value="UniProtKB-KW"/>
</dbReference>
<evidence type="ECO:0000256" key="6">
    <source>
        <dbReference type="ARBA" id="ARBA00022670"/>
    </source>
</evidence>
<protein>
    <recommendedName>
        <fullName evidence="15">Peptide hydrolase</fullName>
        <ecNumber evidence="15">3.4.-.-</ecNumber>
    </recommendedName>
</protein>
<feature type="domain" description="Peptidase M28" evidence="18">
    <location>
        <begin position="171"/>
        <end position="348"/>
    </location>
</feature>
<feature type="region of interest" description="Disordered" evidence="16">
    <location>
        <begin position="604"/>
        <end position="670"/>
    </location>
</feature>
<evidence type="ECO:0000259" key="19">
    <source>
        <dbReference type="Pfam" id="PF22250"/>
    </source>
</evidence>
<evidence type="ECO:0000259" key="20">
    <source>
        <dbReference type="Pfam" id="PF22251"/>
    </source>
</evidence>
<feature type="transmembrane region" description="Helical" evidence="17">
    <location>
        <begin position="543"/>
        <end position="565"/>
    </location>
</feature>
<evidence type="ECO:0000256" key="16">
    <source>
        <dbReference type="SAM" id="MobiDB-lite"/>
    </source>
</evidence>
<evidence type="ECO:0000256" key="3">
    <source>
        <dbReference type="ARBA" id="ARBA00004128"/>
    </source>
</evidence>
<dbReference type="GO" id="GO:0046872">
    <property type="term" value="F:metal ion binding"/>
    <property type="evidence" value="ECO:0007669"/>
    <property type="project" value="UniProtKB-KW"/>
</dbReference>
<keyword evidence="12" id="KW-0482">Metalloprotease</keyword>
<dbReference type="FunFam" id="3.40.630.10:FF:000057">
    <property type="entry name" value="Vacuolar membrane protease"/>
    <property type="match status" value="1"/>
</dbReference>
<gene>
    <name evidence="21" type="ORF">IMSHALPRED_003035</name>
</gene>
<evidence type="ECO:0000313" key="22">
    <source>
        <dbReference type="Proteomes" id="UP000664534"/>
    </source>
</evidence>
<evidence type="ECO:0000256" key="9">
    <source>
        <dbReference type="ARBA" id="ARBA00022801"/>
    </source>
</evidence>
<comment type="subcellular location">
    <subcellularLocation>
        <location evidence="3">Vacuole membrane</location>
        <topology evidence="3">Multi-pass membrane protein</topology>
    </subcellularLocation>
</comment>
<dbReference type="InterPro" id="IPR053976">
    <property type="entry name" value="PFF1_TM"/>
</dbReference>
<feature type="compositionally biased region" description="Acidic residues" evidence="16">
    <location>
        <begin position="607"/>
        <end position="627"/>
    </location>
</feature>
<keyword evidence="13 17" id="KW-0472">Membrane</keyword>
<keyword evidence="6 15" id="KW-0645">Protease</keyword>
<dbReference type="Pfam" id="PF22251">
    <property type="entry name" value="PFF1_TM"/>
    <property type="match status" value="1"/>
</dbReference>
<keyword evidence="8 15" id="KW-0479">Metal-binding</keyword>
<evidence type="ECO:0000256" key="8">
    <source>
        <dbReference type="ARBA" id="ARBA00022723"/>
    </source>
</evidence>
<evidence type="ECO:0000259" key="18">
    <source>
        <dbReference type="Pfam" id="PF04389"/>
    </source>
</evidence>
<keyword evidence="22" id="KW-1185">Reference proteome</keyword>
<comment type="cofactor">
    <cofactor evidence="1">
        <name>Zn(2+)</name>
        <dbReference type="ChEBI" id="CHEBI:29105"/>
    </cofactor>
</comment>
<evidence type="ECO:0000313" key="21">
    <source>
        <dbReference type="EMBL" id="CAF9916310.1"/>
    </source>
</evidence>
<sequence length="1000" mass="109610">MKNIFHNPFAFTPLPVTIITSLVYIALIVSLLVVHHTVPEAPDHLAGTNLTEAWLDLQTLSNGFHPFNSRRNDYIRDWLLKRIDAIVTDSGVSSALYHSSSGSLEHVHKSSENAPVVIFSDNVSNVSFHFDQRGNTPVPSVYFEGTNIIIYIRGVDDDPDDWFLTDKKPKGKGGVLVNAHYDSVSIGFGATDDGVGVISVLQLIRYFSSKGQQPKKGIVALLNNGEEDYLNGALAFGAHPMSKFPHTFLNLEGAGAGGRATLFRSTDTEVTRYYQSSKYPFGAVVSGDAFKKGIIRSETDYSVFTKEYGMRGLDVAFMEPRARYHTDQDDTRHTSKASLYHMLSAALSTMKGLTSDTSTTFEGKDPDRGKVASGNGSTGVWFDLFGSAMAVFRLRTLFALSVTLLVVAPLALIIIGAILYHVDKLYLFSSYKHHHHAEGDDSVPTKGWRGVSRWPIAFILATAAVIGLAFLNSDVNPYILSSSQYSVWSMMISAWVSIAWFCTRTADYFRPTAFQRAYNLIWAFIVGWLILIVTTVFERNPKLAGGYLMVFYFACIFLATTMAFLEQFGLPRKSAYADEIEGTAPAEHPIERSRPGSISSARLMAPSEEEDAVDNNAEAGEDIDDPTETTSLLRGGGPRTFKKSHTSPHPPAAEDDDSPKAKHPRQVYGQEQPWSHALPSSLWLLEFLVLAPFPLIILGQVSLLATTATNQTLADGNSPLFLYISIAILSVLLFAPLGPFLHRYTYHIPLFLVLVFAGTTIYNLTAFPFSANNRLKLYFLQEVDLDSGINTVSLTGIDPKTGPFLKNAIASLPSSAGQTPSCTPSKRRRDLTECSWHGLPPRVVPNTHPDVPAEIGYAHWLTFNATRAADGSPSARFQVSGLETRACKILFSRPISDFSVAGADERSRFRKVSEHGASELRWWTREWGKKVDVTVSWDAGDGGGGEEGAGLDGRVVCLWSDANESGVIPALDEARRFAPTWVAIANAGQGLVEGSKGFLV</sequence>
<dbReference type="Proteomes" id="UP000664534">
    <property type="component" value="Unassembled WGS sequence"/>
</dbReference>
<evidence type="ECO:0000256" key="13">
    <source>
        <dbReference type="ARBA" id="ARBA00023136"/>
    </source>
</evidence>
<comment type="caution">
    <text evidence="21">The sequence shown here is derived from an EMBL/GenBank/DDBJ whole genome shotgun (WGS) entry which is preliminary data.</text>
</comment>
<keyword evidence="7 17" id="KW-0812">Transmembrane</keyword>
<evidence type="ECO:0000256" key="14">
    <source>
        <dbReference type="ARBA" id="ARBA00023180"/>
    </source>
</evidence>
<proteinExistence type="inferred from homology"/>
<dbReference type="SUPFAM" id="SSF53187">
    <property type="entry name" value="Zn-dependent exopeptidases"/>
    <property type="match status" value="1"/>
</dbReference>
<evidence type="ECO:0000256" key="5">
    <source>
        <dbReference type="ARBA" id="ARBA00022554"/>
    </source>
</evidence>
<evidence type="ECO:0000256" key="17">
    <source>
        <dbReference type="SAM" id="Phobius"/>
    </source>
</evidence>
<dbReference type="Pfam" id="PF04389">
    <property type="entry name" value="Peptidase_M28"/>
    <property type="match status" value="1"/>
</dbReference>
<dbReference type="EC" id="3.4.-.-" evidence="15"/>
<dbReference type="Pfam" id="PF22250">
    <property type="entry name" value="PFF1_C"/>
    <property type="match status" value="1"/>
</dbReference>
<feature type="transmembrane region" description="Helical" evidence="17">
    <location>
        <begin position="397"/>
        <end position="422"/>
    </location>
</feature>
<dbReference type="GO" id="GO:0008235">
    <property type="term" value="F:metalloexopeptidase activity"/>
    <property type="evidence" value="ECO:0007669"/>
    <property type="project" value="InterPro"/>
</dbReference>
<dbReference type="CDD" id="cd03875">
    <property type="entry name" value="M28_Fxna_like"/>
    <property type="match status" value="1"/>
</dbReference>
<evidence type="ECO:0000256" key="1">
    <source>
        <dbReference type="ARBA" id="ARBA00001947"/>
    </source>
</evidence>
<feature type="domain" description="Vacuolar membrane protease C-terminal" evidence="19">
    <location>
        <begin position="775"/>
        <end position="993"/>
    </location>
</feature>
<evidence type="ECO:0000256" key="4">
    <source>
        <dbReference type="ARBA" id="ARBA00010918"/>
    </source>
</evidence>
<dbReference type="InterPro" id="IPR048024">
    <property type="entry name" value="Fxna-like_M28_dom"/>
</dbReference>
<accession>A0A8H3IHZ3</accession>
<dbReference type="InterPro" id="IPR007484">
    <property type="entry name" value="Peptidase_M28"/>
</dbReference>
<keyword evidence="9 15" id="KW-0378">Hydrolase</keyword>
<organism evidence="21 22">
    <name type="scientific">Imshaugia aleurites</name>
    <dbReference type="NCBI Taxonomy" id="172621"/>
    <lineage>
        <taxon>Eukaryota</taxon>
        <taxon>Fungi</taxon>
        <taxon>Dikarya</taxon>
        <taxon>Ascomycota</taxon>
        <taxon>Pezizomycotina</taxon>
        <taxon>Lecanoromycetes</taxon>
        <taxon>OSLEUM clade</taxon>
        <taxon>Lecanoromycetidae</taxon>
        <taxon>Lecanorales</taxon>
        <taxon>Lecanorineae</taxon>
        <taxon>Parmeliaceae</taxon>
        <taxon>Imshaugia</taxon>
    </lineage>
</organism>
<feature type="transmembrane region" description="Helical" evidence="17">
    <location>
        <begin position="454"/>
        <end position="473"/>
    </location>
</feature>
<feature type="transmembrane region" description="Helical" evidence="17">
    <location>
        <begin position="12"/>
        <end position="34"/>
    </location>
</feature>
<dbReference type="Gene3D" id="3.40.630.10">
    <property type="entry name" value="Zn peptidases"/>
    <property type="match status" value="1"/>
</dbReference>
<evidence type="ECO:0000256" key="7">
    <source>
        <dbReference type="ARBA" id="ARBA00022692"/>
    </source>
</evidence>
<dbReference type="InterPro" id="IPR053975">
    <property type="entry name" value="PFF1_C"/>
</dbReference>
<feature type="transmembrane region" description="Helical" evidence="17">
    <location>
        <begin position="720"/>
        <end position="741"/>
    </location>
</feature>
<dbReference type="AlphaFoldDB" id="A0A8H3IHZ3"/>
<evidence type="ECO:0000256" key="15">
    <source>
        <dbReference type="RuleBase" id="RU361240"/>
    </source>
</evidence>
<feature type="domain" description="Vacuolar membrane protease transmembrane" evidence="20">
    <location>
        <begin position="453"/>
        <end position="748"/>
    </location>
</feature>
<keyword evidence="11 17" id="KW-1133">Transmembrane helix</keyword>
<comment type="similarity">
    <text evidence="4 15">Belongs to the peptidase M28 family.</text>
</comment>
<keyword evidence="14" id="KW-0325">Glycoprotein</keyword>